<protein>
    <submittedName>
        <fullName evidence="1">Uncharacterized protein</fullName>
    </submittedName>
</protein>
<evidence type="ECO:0000313" key="2">
    <source>
        <dbReference type="EMBL" id="USR99769.1"/>
    </source>
</evidence>
<dbReference type="EMBL" id="CP023671">
    <property type="protein sequence ID" value="AYE33196.1"/>
    <property type="molecule type" value="Genomic_DNA"/>
</dbReference>
<evidence type="ECO:0000313" key="4">
    <source>
        <dbReference type="Proteomes" id="UP001055437"/>
    </source>
</evidence>
<dbReference type="KEGG" id="csep:CP523_01340"/>
<dbReference type="Proteomes" id="UP000280586">
    <property type="component" value="Chromosome"/>
</dbReference>
<dbReference type="RefSeq" id="WP_066675572.1">
    <property type="nucleotide sequence ID" value="NZ_CABMIZ010000010.1"/>
</dbReference>
<evidence type="ECO:0000313" key="3">
    <source>
        <dbReference type="Proteomes" id="UP000280586"/>
    </source>
</evidence>
<dbReference type="EMBL" id="CP099799">
    <property type="protein sequence ID" value="USR99769.1"/>
    <property type="molecule type" value="Genomic_DNA"/>
</dbReference>
<proteinExistence type="predicted"/>
<keyword evidence="4" id="KW-1185">Reference proteome</keyword>
<dbReference type="AlphaFoldDB" id="A0A9N7PK73"/>
<sequence>MDNKKCIHCGKLINGNLIKDQSELGFWEAMATSINVMPGPGFTGTIPFISSFNNICPYCGKNILY</sequence>
<name>A0A9N7PK73_CLOSE</name>
<accession>A0A9N7PK73</accession>
<dbReference type="OrthoDB" id="9909881at2"/>
<organism evidence="1 3">
    <name type="scientific">Clostridium septicum</name>
    <dbReference type="NCBI Taxonomy" id="1504"/>
    <lineage>
        <taxon>Bacteria</taxon>
        <taxon>Bacillati</taxon>
        <taxon>Bacillota</taxon>
        <taxon>Clostridia</taxon>
        <taxon>Eubacteriales</taxon>
        <taxon>Clostridiaceae</taxon>
        <taxon>Clostridium</taxon>
    </lineage>
</organism>
<reference evidence="2" key="2">
    <citation type="submission" date="2022-06" db="EMBL/GenBank/DDBJ databases">
        <authorList>
            <person name="Holder M.E."/>
            <person name="Ajami N.J."/>
            <person name="Petrosino J.F."/>
        </authorList>
    </citation>
    <scope>NUCLEOTIDE SEQUENCE</scope>
    <source>
        <strain evidence="2">RMA 8861</strain>
    </source>
</reference>
<dbReference type="Proteomes" id="UP001055437">
    <property type="component" value="Chromosome"/>
</dbReference>
<dbReference type="GeneID" id="303559320"/>
<gene>
    <name evidence="1" type="ORF">CP523_01340</name>
    <name evidence="2" type="ORF">NH397_09645</name>
</gene>
<evidence type="ECO:0000313" key="1">
    <source>
        <dbReference type="EMBL" id="AYE33196.1"/>
    </source>
</evidence>
<reference evidence="1 3" key="1">
    <citation type="submission" date="2017-09" db="EMBL/GenBank/DDBJ databases">
        <authorList>
            <person name="Thomas P."/>
            <person name="Seyboldt C."/>
        </authorList>
    </citation>
    <scope>NUCLEOTIDE SEQUENCE [LARGE SCALE GENOMIC DNA]</scope>
    <source>
        <strain evidence="1 3">DSM 7534</strain>
    </source>
</reference>